<organism evidence="2 3">
    <name type="scientific">Postia placenta MAD-698-R-SB12</name>
    <dbReference type="NCBI Taxonomy" id="670580"/>
    <lineage>
        <taxon>Eukaryota</taxon>
        <taxon>Fungi</taxon>
        <taxon>Dikarya</taxon>
        <taxon>Basidiomycota</taxon>
        <taxon>Agaricomycotina</taxon>
        <taxon>Agaricomycetes</taxon>
        <taxon>Polyporales</taxon>
        <taxon>Adustoporiaceae</taxon>
        <taxon>Rhodonia</taxon>
    </lineage>
</organism>
<dbReference type="InterPro" id="IPR001810">
    <property type="entry name" value="F-box_dom"/>
</dbReference>
<proteinExistence type="predicted"/>
<reference evidence="2 3" key="1">
    <citation type="submission" date="2017-04" db="EMBL/GenBank/DDBJ databases">
        <title>Genome Sequence of the Model Brown-Rot Fungus Postia placenta SB12.</title>
        <authorList>
            <consortium name="DOE Joint Genome Institute"/>
            <person name="Gaskell J."/>
            <person name="Kersten P."/>
            <person name="Larrondo L.F."/>
            <person name="Canessa P."/>
            <person name="Martinez D."/>
            <person name="Hibbett D."/>
            <person name="Schmoll M."/>
            <person name="Kubicek C.P."/>
            <person name="Martinez A.T."/>
            <person name="Yadav J."/>
            <person name="Master E."/>
            <person name="Magnuson J.K."/>
            <person name="James T."/>
            <person name="Yaver D."/>
            <person name="Berka R."/>
            <person name="Labutti K."/>
            <person name="Lipzen A."/>
            <person name="Aerts A."/>
            <person name="Barry K."/>
            <person name="Henrissat B."/>
            <person name="Blanchette R."/>
            <person name="Grigoriev I."/>
            <person name="Cullen D."/>
        </authorList>
    </citation>
    <scope>NUCLEOTIDE SEQUENCE [LARGE SCALE GENOMIC DNA]</scope>
    <source>
        <strain evidence="2 3">MAD-698-R-SB12</strain>
    </source>
</reference>
<dbReference type="GeneID" id="36327399"/>
<evidence type="ECO:0000313" key="3">
    <source>
        <dbReference type="Proteomes" id="UP000194127"/>
    </source>
</evidence>
<protein>
    <recommendedName>
        <fullName evidence="1">F-box domain-containing protein</fullName>
    </recommendedName>
</protein>
<dbReference type="EMBL" id="KZ110606">
    <property type="protein sequence ID" value="OSX58028.1"/>
    <property type="molecule type" value="Genomic_DNA"/>
</dbReference>
<dbReference type="SUPFAM" id="SSF81383">
    <property type="entry name" value="F-box domain"/>
    <property type="match status" value="1"/>
</dbReference>
<dbReference type="InterPro" id="IPR036047">
    <property type="entry name" value="F-box-like_dom_sf"/>
</dbReference>
<dbReference type="PROSITE" id="PS50181">
    <property type="entry name" value="FBOX"/>
    <property type="match status" value="1"/>
</dbReference>
<evidence type="ECO:0000259" key="1">
    <source>
        <dbReference type="PROSITE" id="PS50181"/>
    </source>
</evidence>
<feature type="domain" description="F-box" evidence="1">
    <location>
        <begin position="68"/>
        <end position="103"/>
    </location>
</feature>
<sequence length="586" mass="66408">MMSHTEHVLESCTKLQISSNTPPSADHVLELFSKMQIGPSPSLDVDNVLELFTNLQIDPSTLVLNEQNTELLHLPHNIISLVFTNLHLADFLSLAMTCKYLYSWSGWAYHRLDFRLGHGCPKTLMRTIVALQQLTWTLEVRPVFRTYVRIVYLCDLYCASRQSSPAISYRDLFDALDRYLSRIVMLSLGLRSVTVDATTLGHVLTLPQTVDALFSLPYLREVALTNVLSPSVRLRPASSRNIRSVMIRSEAWDAFASVGFLLGQKQLQKLDLTHDLRQLDAGTLAECVLSWAALQELSISCDENNVVDCFQLITHCVETGAWHSLHSLSVQGAIRLDYLALLRPVPLRRLRIIVNVGGQYSPDYHPSIIENILFYFPTLEELVLDHSGMTSYVPKLDRVYLATWAEHIRAAARLRVLVLPTLFVVDPADGGIDDDLSDENWAEDGESDASDAEDVRMVPFVADKGKQPVRPVISGESQHKQYASANSPSFCVTEVNAPPSRSLRSIDMRLNIWAEDFFDYYLQSTSLHELRFLHYDLETGYRESVAFRPIAGMLSTFESGLRPGYLATRVCRTYEMFWEPRWTTRD</sequence>
<dbReference type="STRING" id="670580.A0A1X6MNW8"/>
<evidence type="ECO:0000313" key="2">
    <source>
        <dbReference type="EMBL" id="OSX58028.1"/>
    </source>
</evidence>
<dbReference type="Proteomes" id="UP000194127">
    <property type="component" value="Unassembled WGS sequence"/>
</dbReference>
<dbReference type="SUPFAM" id="SSF52047">
    <property type="entry name" value="RNI-like"/>
    <property type="match status" value="1"/>
</dbReference>
<dbReference type="RefSeq" id="XP_024334822.1">
    <property type="nucleotide sequence ID" value="XM_024482450.1"/>
</dbReference>
<gene>
    <name evidence="2" type="ORF">POSPLADRAFT_1071528</name>
</gene>
<dbReference type="OrthoDB" id="2790019at2759"/>
<dbReference type="AlphaFoldDB" id="A0A1X6MNW8"/>
<keyword evidence="3" id="KW-1185">Reference proteome</keyword>
<accession>A0A1X6MNW8</accession>
<dbReference type="Pfam" id="PF00646">
    <property type="entry name" value="F-box"/>
    <property type="match status" value="1"/>
</dbReference>
<name>A0A1X6MNW8_9APHY</name>